<reference evidence="2" key="1">
    <citation type="submission" date="2020-07" db="EMBL/GenBank/DDBJ databases">
        <authorList>
            <person name="Nieuwenhuis M."/>
            <person name="Van De Peppel L.J.J."/>
        </authorList>
    </citation>
    <scope>NUCLEOTIDE SEQUENCE</scope>
    <source>
        <strain evidence="2">AP01</strain>
        <tissue evidence="2">Mycelium</tissue>
    </source>
</reference>
<evidence type="ECO:0000256" key="1">
    <source>
        <dbReference type="SAM" id="MobiDB-lite"/>
    </source>
</evidence>
<dbReference type="EMBL" id="JABCKV010000578">
    <property type="protein sequence ID" value="KAG5640661.1"/>
    <property type="molecule type" value="Genomic_DNA"/>
</dbReference>
<comment type="caution">
    <text evidence="2">The sequence shown here is derived from an EMBL/GenBank/DDBJ whole genome shotgun (WGS) entry which is preliminary data.</text>
</comment>
<name>A0A9P7K6X7_9AGAR</name>
<proteinExistence type="predicted"/>
<evidence type="ECO:0000313" key="2">
    <source>
        <dbReference type="EMBL" id="KAG5640661.1"/>
    </source>
</evidence>
<organism evidence="2 3">
    <name type="scientific">Asterophora parasitica</name>
    <dbReference type="NCBI Taxonomy" id="117018"/>
    <lineage>
        <taxon>Eukaryota</taxon>
        <taxon>Fungi</taxon>
        <taxon>Dikarya</taxon>
        <taxon>Basidiomycota</taxon>
        <taxon>Agaricomycotina</taxon>
        <taxon>Agaricomycetes</taxon>
        <taxon>Agaricomycetidae</taxon>
        <taxon>Agaricales</taxon>
        <taxon>Tricholomatineae</taxon>
        <taxon>Lyophyllaceae</taxon>
        <taxon>Asterophora</taxon>
    </lineage>
</organism>
<dbReference type="Proteomes" id="UP000775547">
    <property type="component" value="Unassembled WGS sequence"/>
</dbReference>
<feature type="region of interest" description="Disordered" evidence="1">
    <location>
        <begin position="772"/>
        <end position="800"/>
    </location>
</feature>
<accession>A0A9P7K6X7</accession>
<reference evidence="2" key="2">
    <citation type="submission" date="2021-10" db="EMBL/GenBank/DDBJ databases">
        <title>Phylogenomics reveals ancestral predisposition of the termite-cultivated fungus Termitomyces towards a domesticated lifestyle.</title>
        <authorList>
            <person name="Auxier B."/>
            <person name="Grum-Grzhimaylo A."/>
            <person name="Cardenas M.E."/>
            <person name="Lodge J.D."/>
            <person name="Laessoe T."/>
            <person name="Pedersen O."/>
            <person name="Smith M.E."/>
            <person name="Kuyper T.W."/>
            <person name="Franco-Molano E.A."/>
            <person name="Baroni T.J."/>
            <person name="Aanen D.K."/>
        </authorList>
    </citation>
    <scope>NUCLEOTIDE SEQUENCE</scope>
    <source>
        <strain evidence="2">AP01</strain>
        <tissue evidence="2">Mycelium</tissue>
    </source>
</reference>
<keyword evidence="3" id="KW-1185">Reference proteome</keyword>
<sequence>MRRVLLNTSGAGKTRLVLEGLCFQWGLYFTCRSSVDNIGSSDIQNITGYKVDFGERPGYLRECGKFTRDVPLDHPERKALLDHNSEYADHFFQAAITARLLSFLIFLDAAQSSNRVDKNKLWTLVQIDTRLLAWDDKPFADLFSELTTVLCHAEPEMLRKETVHILAACLKHINSPTLYCVLDEAQTAAEMLPKAFSSASKTSPKHRPVLRTSLNQDVVADALSSTVGKAPNLQKGITDVGEPFSSADVRLHLEKYLSAAYIESIHGGELIRRACYWLTGRPRFTASYIEFLLHHGLISPHRVLTKYITHLTKFTPNDGEAWEQMEGELTCERYAPRPFDFERIEDSDISDLADAVQRLAYYRLTSGRLSFEEDGVMTNEQSTQLVQSGFARFPKPGSTSQEAVIDEPLAYLAAEYWIATRTVRTKRHDWYAKRFLTSTLPNTNGLELYVLSCLADIFSSYKLLSEIFTFSPRGRKTDLWTRRARLVTRWIDSSGENRFAPVCFPFQVEVEGGSLNRRLTSASNILGFCSQVKNPDTETGDSDLEWLRGYVNALFLLPLKNFGPDLIMCLQLEPLQGGIPVDELIWVKTDMPFSPKSNHDLVNNTAAALADLQVTFCPTPLNSADHMSMDIEGDTPMDTPMEDAESTRDEAMEGVKSSEPCEQYPLLRVICTFPAEPTPKDCDTILQENPFDSHDLAWLPFSSYEAIPGAHCLKRYKDANALSRQMKSEAGKAPPALQKTSDLYDALDPFAKKIVREELSQLKPMHQLASLDMTGAQEQQSTKGKVRNPKKYSFGPLPRPKNSLREWRKVLLRAAQTYQGMFGMTTDEFH</sequence>
<dbReference type="AlphaFoldDB" id="A0A9P7K6X7"/>
<dbReference type="OrthoDB" id="3059792at2759"/>
<protein>
    <submittedName>
        <fullName evidence="2">Uncharacterized protein</fullName>
    </submittedName>
</protein>
<gene>
    <name evidence="2" type="ORF">DXG03_007606</name>
</gene>
<evidence type="ECO:0000313" key="3">
    <source>
        <dbReference type="Proteomes" id="UP000775547"/>
    </source>
</evidence>